<gene>
    <name evidence="1" type="ORF">Q3O60_08510</name>
</gene>
<dbReference type="EMBL" id="JAUZVZ010000010">
    <property type="protein sequence ID" value="MDP4536227.1"/>
    <property type="molecule type" value="Genomic_DNA"/>
</dbReference>
<dbReference type="Proteomes" id="UP001231616">
    <property type="component" value="Unassembled WGS sequence"/>
</dbReference>
<proteinExistence type="predicted"/>
<dbReference type="RefSeq" id="WP_305893493.1">
    <property type="nucleotide sequence ID" value="NZ_JAUZVZ010000010.1"/>
</dbReference>
<evidence type="ECO:0000313" key="2">
    <source>
        <dbReference type="Proteomes" id="UP001231616"/>
    </source>
</evidence>
<organism evidence="1 2">
    <name type="scientific">Alkalimonas collagenimarina</name>
    <dbReference type="NCBI Taxonomy" id="400390"/>
    <lineage>
        <taxon>Bacteria</taxon>
        <taxon>Pseudomonadati</taxon>
        <taxon>Pseudomonadota</taxon>
        <taxon>Gammaproteobacteria</taxon>
        <taxon>Alkalimonas</taxon>
    </lineage>
</organism>
<comment type="caution">
    <text evidence="1">The sequence shown here is derived from an EMBL/GenBank/DDBJ whole genome shotgun (WGS) entry which is preliminary data.</text>
</comment>
<sequence length="61" mass="6962">MTKDNTVEYTETPFGTASPAKHFGPVETFTFDKNPQTLLKLEQAGIVTRITLTRRHFECFV</sequence>
<reference evidence="1 2" key="1">
    <citation type="submission" date="2023-08" db="EMBL/GenBank/DDBJ databases">
        <authorList>
            <person name="Joshi A."/>
            <person name="Thite S."/>
        </authorList>
    </citation>
    <scope>NUCLEOTIDE SEQUENCE [LARGE SCALE GENOMIC DNA]</scope>
    <source>
        <strain evidence="1 2">AC40</strain>
    </source>
</reference>
<keyword evidence="2" id="KW-1185">Reference proteome</keyword>
<name>A0ABT9GYU6_9GAMM</name>
<accession>A0ABT9GYU6</accession>
<evidence type="ECO:0000313" key="1">
    <source>
        <dbReference type="EMBL" id="MDP4536227.1"/>
    </source>
</evidence>
<protein>
    <submittedName>
        <fullName evidence="1">Uncharacterized protein</fullName>
    </submittedName>
</protein>